<accession>A0ABZ2UAJ1</accession>
<name>A0ABZ2UAJ1_9FLAO</name>
<dbReference type="EMBL" id="CP150845">
    <property type="protein sequence ID" value="WYZ18142.1"/>
    <property type="molecule type" value="Genomic_DNA"/>
</dbReference>
<protein>
    <submittedName>
        <fullName evidence="1">Uncharacterized protein</fullName>
    </submittedName>
</protein>
<gene>
    <name evidence="1" type="ORF">AABD74_13340</name>
</gene>
<organism evidence="1 2">
    <name type="scientific">Flavobacterium soyae</name>
    <dbReference type="NCBI Taxonomy" id="2903098"/>
    <lineage>
        <taxon>Bacteria</taxon>
        <taxon>Pseudomonadati</taxon>
        <taxon>Bacteroidota</taxon>
        <taxon>Flavobacteriia</taxon>
        <taxon>Flavobacteriales</taxon>
        <taxon>Flavobacteriaceae</taxon>
        <taxon>Flavobacterium</taxon>
    </lineage>
</organism>
<evidence type="ECO:0000313" key="2">
    <source>
        <dbReference type="Proteomes" id="UP001623852"/>
    </source>
</evidence>
<keyword evidence="2" id="KW-1185">Reference proteome</keyword>
<reference evidence="1 2" key="1">
    <citation type="submission" date="2024-03" db="EMBL/GenBank/DDBJ databases">
        <title>Flavobacterium soyae.</title>
        <authorList>
            <person name="Zheng W."/>
        </authorList>
    </citation>
    <scope>NUCLEOTIDE SEQUENCE [LARGE SCALE GENOMIC DNA]</scope>
    <source>
        <strain evidence="1 2">55</strain>
    </source>
</reference>
<dbReference type="Proteomes" id="UP001623852">
    <property type="component" value="Chromosome"/>
</dbReference>
<evidence type="ECO:0000313" key="1">
    <source>
        <dbReference type="EMBL" id="WYZ18142.1"/>
    </source>
</evidence>
<proteinExistence type="predicted"/>
<sequence>MGHNNIDYEGGINKTLSFAFENKIQSKFILDALLWLGLLKNKFIKNV</sequence>
<dbReference type="RefSeq" id="WP_406843172.1">
    <property type="nucleotide sequence ID" value="NZ_CP150845.1"/>
</dbReference>